<comment type="caution">
    <text evidence="1">The sequence shown here is derived from an EMBL/GenBank/DDBJ whole genome shotgun (WGS) entry which is preliminary data.</text>
</comment>
<dbReference type="Proteomes" id="UP000479639">
    <property type="component" value="Unassembled WGS sequence"/>
</dbReference>
<dbReference type="InterPro" id="IPR019650">
    <property type="entry name" value="DUF2513"/>
</dbReference>
<evidence type="ECO:0000313" key="2">
    <source>
        <dbReference type="Proteomes" id="UP000479639"/>
    </source>
</evidence>
<dbReference type="AlphaFoldDB" id="A0A7C8FWK6"/>
<protein>
    <submittedName>
        <fullName evidence="1">DUF2513 domain-containing protein</fullName>
    </submittedName>
</protein>
<gene>
    <name evidence="1" type="ORF">F8D48_06600</name>
</gene>
<proteinExistence type="predicted"/>
<reference evidence="1 2" key="1">
    <citation type="submission" date="2019-09" db="EMBL/GenBank/DDBJ databases">
        <title>Whole genome shotgun sequencing (WGS) of Ellagibacter isourolithinifaciens DSM 104140(T) and Adlercreutzia muris DSM 29508(T).</title>
        <authorList>
            <person name="Stoll D.A."/>
            <person name="Danylec N."/>
            <person name="Huch M."/>
        </authorList>
    </citation>
    <scope>NUCLEOTIDE SEQUENCE [LARGE SCALE GENOMIC DNA]</scope>
    <source>
        <strain evidence="1 2">DSM 29508</strain>
    </source>
</reference>
<sequence length="121" mass="13194">MRRDMDLVRRILKDMAEAGGPLKASAFVTEGTTFEEVCYHFRIMDEAGLIKATVTYAGDAPYFAVASELTWEGNDFLATVESDTIWQKVKSRVAKATGDASFSVFKAVAVKMTEAAVMAGL</sequence>
<evidence type="ECO:0000313" key="1">
    <source>
        <dbReference type="EMBL" id="KAB1647956.1"/>
    </source>
</evidence>
<organism evidence="1 2">
    <name type="scientific">Adlercreutzia muris</name>
    <dbReference type="NCBI Taxonomy" id="1796610"/>
    <lineage>
        <taxon>Bacteria</taxon>
        <taxon>Bacillati</taxon>
        <taxon>Actinomycetota</taxon>
        <taxon>Coriobacteriia</taxon>
        <taxon>Eggerthellales</taxon>
        <taxon>Eggerthellaceae</taxon>
        <taxon>Adlercreutzia</taxon>
    </lineage>
</organism>
<accession>A0A7C8FWK6</accession>
<name>A0A7C8FWK6_9ACTN</name>
<dbReference type="EMBL" id="WAJS01000017">
    <property type="protein sequence ID" value="KAB1647956.1"/>
    <property type="molecule type" value="Genomic_DNA"/>
</dbReference>
<dbReference type="Pfam" id="PF10711">
    <property type="entry name" value="DUF2513"/>
    <property type="match status" value="1"/>
</dbReference>
<keyword evidence="2" id="KW-1185">Reference proteome</keyword>